<dbReference type="EMBL" id="JAODUO010004940">
    <property type="protein sequence ID" value="KAK2142249.1"/>
    <property type="molecule type" value="Genomic_DNA"/>
</dbReference>
<accession>A0AAD9IX22</accession>
<sequence length="128" mass="14523">MLLPFLRTEHVHRHHCPVEGALNLLGILWPLVWCYLQEEIQVFLFTCDRSCRVEHVECHVTEIGDEMDVALSPATPAVFTERFLFGELEQQMFEVVHSVGVARVTRACALLQVRVVPGPNTILSLTSQ</sequence>
<reference evidence="1" key="1">
    <citation type="journal article" date="2023" name="Mol. Biol. Evol.">
        <title>Third-Generation Sequencing Reveals the Adaptive Role of the Epigenome in Three Deep-Sea Polychaetes.</title>
        <authorList>
            <person name="Perez M."/>
            <person name="Aroh O."/>
            <person name="Sun Y."/>
            <person name="Lan Y."/>
            <person name="Juniper S.K."/>
            <person name="Young C.R."/>
            <person name="Angers B."/>
            <person name="Qian P.Y."/>
        </authorList>
    </citation>
    <scope>NUCLEOTIDE SEQUENCE</scope>
    <source>
        <strain evidence="1">R07B-5</strain>
    </source>
</reference>
<protein>
    <submittedName>
        <fullName evidence="1">Uncharacterized protein</fullName>
    </submittedName>
</protein>
<proteinExistence type="predicted"/>
<keyword evidence="2" id="KW-1185">Reference proteome</keyword>
<name>A0AAD9IX22_RIDPI</name>
<organism evidence="1 2">
    <name type="scientific">Ridgeia piscesae</name>
    <name type="common">Tubeworm</name>
    <dbReference type="NCBI Taxonomy" id="27915"/>
    <lineage>
        <taxon>Eukaryota</taxon>
        <taxon>Metazoa</taxon>
        <taxon>Spiralia</taxon>
        <taxon>Lophotrochozoa</taxon>
        <taxon>Annelida</taxon>
        <taxon>Polychaeta</taxon>
        <taxon>Sedentaria</taxon>
        <taxon>Canalipalpata</taxon>
        <taxon>Sabellida</taxon>
        <taxon>Siboglinidae</taxon>
        <taxon>Ridgeia</taxon>
    </lineage>
</organism>
<evidence type="ECO:0000313" key="1">
    <source>
        <dbReference type="EMBL" id="KAK2142249.1"/>
    </source>
</evidence>
<comment type="caution">
    <text evidence="1">The sequence shown here is derived from an EMBL/GenBank/DDBJ whole genome shotgun (WGS) entry which is preliminary data.</text>
</comment>
<dbReference type="Proteomes" id="UP001209878">
    <property type="component" value="Unassembled WGS sequence"/>
</dbReference>
<dbReference type="AlphaFoldDB" id="A0AAD9IX22"/>
<evidence type="ECO:0000313" key="2">
    <source>
        <dbReference type="Proteomes" id="UP001209878"/>
    </source>
</evidence>
<gene>
    <name evidence="1" type="ORF">NP493_4951g00002</name>
</gene>